<evidence type="ECO:0000313" key="2">
    <source>
        <dbReference type="Proteomes" id="UP000199628"/>
    </source>
</evidence>
<dbReference type="AlphaFoldDB" id="A0A1G7FBE4"/>
<protein>
    <recommendedName>
        <fullName evidence="3">Hemolysin-type calcium-binding repeat-containing protein</fullName>
    </recommendedName>
</protein>
<evidence type="ECO:0000313" key="1">
    <source>
        <dbReference type="EMBL" id="SDE73212.1"/>
    </source>
</evidence>
<organism evidence="1 2">
    <name type="scientific">Ruegeria marina</name>
    <dbReference type="NCBI Taxonomy" id="639004"/>
    <lineage>
        <taxon>Bacteria</taxon>
        <taxon>Pseudomonadati</taxon>
        <taxon>Pseudomonadota</taxon>
        <taxon>Alphaproteobacteria</taxon>
        <taxon>Rhodobacterales</taxon>
        <taxon>Roseobacteraceae</taxon>
        <taxon>Ruegeria</taxon>
    </lineage>
</organism>
<name>A0A1G7FBE4_9RHOB</name>
<sequence length="42" mass="4120">ADLSANHLADVGGNAVITDGLGNSLTISGVLSSGLTADDFIF</sequence>
<evidence type="ECO:0008006" key="3">
    <source>
        <dbReference type="Google" id="ProtNLM"/>
    </source>
</evidence>
<proteinExistence type="predicted"/>
<dbReference type="EMBL" id="FMZV01000032">
    <property type="protein sequence ID" value="SDE73212.1"/>
    <property type="molecule type" value="Genomic_DNA"/>
</dbReference>
<dbReference type="Proteomes" id="UP000199628">
    <property type="component" value="Unassembled WGS sequence"/>
</dbReference>
<keyword evidence="2" id="KW-1185">Reference proteome</keyword>
<accession>A0A1G7FBE4</accession>
<gene>
    <name evidence="1" type="ORF">SAMN04488239_1321</name>
</gene>
<reference evidence="2" key="1">
    <citation type="submission" date="2016-10" db="EMBL/GenBank/DDBJ databases">
        <authorList>
            <person name="Varghese N."/>
            <person name="Submissions S."/>
        </authorList>
    </citation>
    <scope>NUCLEOTIDE SEQUENCE [LARGE SCALE GENOMIC DNA]</scope>
    <source>
        <strain evidence="2">CGMCC 1.9108</strain>
    </source>
</reference>
<feature type="non-terminal residue" evidence="1">
    <location>
        <position position="1"/>
    </location>
</feature>